<dbReference type="InterPro" id="IPR039448">
    <property type="entry name" value="Beta_helix"/>
</dbReference>
<dbReference type="RefSeq" id="WP_178932542.1">
    <property type="nucleotide sequence ID" value="NZ_JACBAZ010000003.1"/>
</dbReference>
<evidence type="ECO:0000313" key="2">
    <source>
        <dbReference type="EMBL" id="NWK55984.1"/>
    </source>
</evidence>
<accession>A0A851GPB2</accession>
<reference evidence="2 3" key="1">
    <citation type="submission" date="2020-07" db="EMBL/GenBank/DDBJ databases">
        <title>Roseicoccus Jingziensis gen. nov., sp. nov., isolated from coastal seawater.</title>
        <authorList>
            <person name="Feng X."/>
        </authorList>
    </citation>
    <scope>NUCLEOTIDE SEQUENCE [LARGE SCALE GENOMIC DNA]</scope>
    <source>
        <strain evidence="2 3">N1E253</strain>
    </source>
</reference>
<gene>
    <name evidence="2" type="ORF">HW115_10195</name>
</gene>
<dbReference type="SUPFAM" id="SSF51126">
    <property type="entry name" value="Pectin lyase-like"/>
    <property type="match status" value="1"/>
</dbReference>
<keyword evidence="3" id="KW-1185">Reference proteome</keyword>
<dbReference type="AlphaFoldDB" id="A0A851GPB2"/>
<sequence>MLRRLSRLMPERGFLLWMLLFVGSELVIAEVASGSGIPLRLSAADDLARAVQRAHPGTVILLKDGVYKLTRPLQFGQAGVSMRSESGKREKVILDGFQGKGKLSRKACVNELIAIRASRVSISDLTIRYARDHSIHVSPGGDKTIEDIVMRNLHIYDCGQQLIKVNSNGAKPPAWVDRGLLEGCLIEFKDTSIMDDQGKYFYTGGLDVHGGKDWVIRRNTFKNIQREGKLMEHAVHMWSRSRGTVVEQNQLIDCYRAIGFGMKTKPEGLVREYEDGAGKDPYVDHLGGVIRNNVIYNAKGIHLESGIELANVTGVKVLHNTVVSQDPPFSSIEYRWPNTRVEIRNNIVSHRIRQRNEAVAKLDHNLLNASPALFLGHAKGDLRLSAQAKDAIDRGMRLPDGQVAHDIDGVKRGQQPDIGAYEWRKEKPGN</sequence>
<protein>
    <recommendedName>
        <fullName evidence="1">Right handed beta helix domain-containing protein</fullName>
    </recommendedName>
</protein>
<dbReference type="Pfam" id="PF13229">
    <property type="entry name" value="Beta_helix"/>
    <property type="match status" value="1"/>
</dbReference>
<dbReference type="EMBL" id="JACBAZ010000003">
    <property type="protein sequence ID" value="NWK55984.1"/>
    <property type="molecule type" value="Genomic_DNA"/>
</dbReference>
<feature type="domain" description="Right handed beta helix" evidence="1">
    <location>
        <begin position="148"/>
        <end position="347"/>
    </location>
</feature>
<dbReference type="Gene3D" id="2.160.20.10">
    <property type="entry name" value="Single-stranded right-handed beta-helix, Pectin lyase-like"/>
    <property type="match status" value="1"/>
</dbReference>
<evidence type="ECO:0000313" key="3">
    <source>
        <dbReference type="Proteomes" id="UP000557872"/>
    </source>
</evidence>
<dbReference type="SMART" id="SM00710">
    <property type="entry name" value="PbH1"/>
    <property type="match status" value="3"/>
</dbReference>
<proteinExistence type="predicted"/>
<organism evidence="2 3">
    <name type="scientific">Oceaniferula marina</name>
    <dbReference type="NCBI Taxonomy" id="2748318"/>
    <lineage>
        <taxon>Bacteria</taxon>
        <taxon>Pseudomonadati</taxon>
        <taxon>Verrucomicrobiota</taxon>
        <taxon>Verrucomicrobiia</taxon>
        <taxon>Verrucomicrobiales</taxon>
        <taxon>Verrucomicrobiaceae</taxon>
        <taxon>Oceaniferula</taxon>
    </lineage>
</organism>
<dbReference type="InterPro" id="IPR011050">
    <property type="entry name" value="Pectin_lyase_fold/virulence"/>
</dbReference>
<name>A0A851GPB2_9BACT</name>
<dbReference type="InterPro" id="IPR006626">
    <property type="entry name" value="PbH1"/>
</dbReference>
<dbReference type="Proteomes" id="UP000557872">
    <property type="component" value="Unassembled WGS sequence"/>
</dbReference>
<dbReference type="InterPro" id="IPR012334">
    <property type="entry name" value="Pectin_lyas_fold"/>
</dbReference>
<comment type="caution">
    <text evidence="2">The sequence shown here is derived from an EMBL/GenBank/DDBJ whole genome shotgun (WGS) entry which is preliminary data.</text>
</comment>
<evidence type="ECO:0000259" key="1">
    <source>
        <dbReference type="Pfam" id="PF13229"/>
    </source>
</evidence>